<evidence type="ECO:0000313" key="1">
    <source>
        <dbReference type="EMBL" id="KAK1869458.1"/>
    </source>
</evidence>
<gene>
    <name evidence="1" type="ORF">I4F81_011934</name>
</gene>
<comment type="caution">
    <text evidence="1">The sequence shown here is derived from an EMBL/GenBank/DDBJ whole genome shotgun (WGS) entry which is preliminary data.</text>
</comment>
<accession>A0ACC3CHX0</accession>
<sequence length="363" mass="37017">MAVAFVVAAPWAASPARLVGGAACAPACRRAIAAAGARRVPGAAASGGGGGGGVRGGRAGGRLTMETLVWAPVGPVSAVSPGATPFEAVGLSLTLVYTDDGELYCVSGKVPPTGLPLTGAAVDAEARTVQCPQYGTRWSLETGEVVGPWIPSPPIVASILRRVFPTPTPIPVYPVRVTSANKVEVLVDADAKADFEKGYWSGLLDATGKASGAMASPRRAMMALLSLCVTLATVVSAASSTRDCSAMASASDTILYFLLTGRSSIGGCYIQEGGGSCSLYAKSSVKGVRGDKGHPKSKNNDGTGCVGDSGFCYFRGAEYVLSAADRNDFCTADRKHNAVAQIRHAMRTGACGRCEVCTRGISC</sequence>
<reference evidence="1" key="1">
    <citation type="submission" date="2019-11" db="EMBL/GenBank/DDBJ databases">
        <title>Nori genome reveals adaptations in red seaweeds to the harsh intertidal environment.</title>
        <authorList>
            <person name="Wang D."/>
            <person name="Mao Y."/>
        </authorList>
    </citation>
    <scope>NUCLEOTIDE SEQUENCE</scope>
    <source>
        <tissue evidence="1">Gametophyte</tissue>
    </source>
</reference>
<dbReference type="Proteomes" id="UP000798662">
    <property type="component" value="Chromosome 3"/>
</dbReference>
<organism evidence="1 2">
    <name type="scientific">Pyropia yezoensis</name>
    <name type="common">Susabi-nori</name>
    <name type="synonym">Porphyra yezoensis</name>
    <dbReference type="NCBI Taxonomy" id="2788"/>
    <lineage>
        <taxon>Eukaryota</taxon>
        <taxon>Rhodophyta</taxon>
        <taxon>Bangiophyceae</taxon>
        <taxon>Bangiales</taxon>
        <taxon>Bangiaceae</taxon>
        <taxon>Pyropia</taxon>
    </lineage>
</organism>
<keyword evidence="2" id="KW-1185">Reference proteome</keyword>
<name>A0ACC3CHX0_PYRYE</name>
<protein>
    <submittedName>
        <fullName evidence="1">Uncharacterized protein</fullName>
    </submittedName>
</protein>
<evidence type="ECO:0000313" key="2">
    <source>
        <dbReference type="Proteomes" id="UP000798662"/>
    </source>
</evidence>
<proteinExistence type="predicted"/>
<dbReference type="EMBL" id="CM020620">
    <property type="protein sequence ID" value="KAK1869458.1"/>
    <property type="molecule type" value="Genomic_DNA"/>
</dbReference>